<evidence type="ECO:0000256" key="1">
    <source>
        <dbReference type="SAM" id="SignalP"/>
    </source>
</evidence>
<feature type="signal peptide" evidence="1">
    <location>
        <begin position="1"/>
        <end position="24"/>
    </location>
</feature>
<dbReference type="Proteomes" id="UP000594261">
    <property type="component" value="Unassembled WGS sequence"/>
</dbReference>
<evidence type="ECO:0000313" key="2">
    <source>
        <dbReference type="EnsemblPlants" id="QL93p0100_0410:mrna"/>
    </source>
</evidence>
<keyword evidence="1" id="KW-0732">Signal</keyword>
<dbReference type="OMA" id="TRSHACF"/>
<organism evidence="2 3">
    <name type="scientific">Quercus lobata</name>
    <name type="common">Valley oak</name>
    <dbReference type="NCBI Taxonomy" id="97700"/>
    <lineage>
        <taxon>Eukaryota</taxon>
        <taxon>Viridiplantae</taxon>
        <taxon>Streptophyta</taxon>
        <taxon>Embryophyta</taxon>
        <taxon>Tracheophyta</taxon>
        <taxon>Spermatophyta</taxon>
        <taxon>Magnoliopsida</taxon>
        <taxon>eudicotyledons</taxon>
        <taxon>Gunneridae</taxon>
        <taxon>Pentapetalae</taxon>
        <taxon>rosids</taxon>
        <taxon>fabids</taxon>
        <taxon>Fagales</taxon>
        <taxon>Fagaceae</taxon>
        <taxon>Quercus</taxon>
    </lineage>
</organism>
<evidence type="ECO:0000313" key="3">
    <source>
        <dbReference type="Proteomes" id="UP000594261"/>
    </source>
</evidence>
<dbReference type="InParanoid" id="A0A7N2N619"/>
<name>A0A7N2N619_QUELO</name>
<dbReference type="EnsemblPlants" id="QL93p0100_0410:mrna">
    <property type="protein sequence ID" value="QL93p0100_0410:mrna"/>
    <property type="gene ID" value="QL93p0100_0410"/>
</dbReference>
<protein>
    <submittedName>
        <fullName evidence="2">Uncharacterized protein</fullName>
    </submittedName>
</protein>
<dbReference type="Gramene" id="QL93p0100_0410:mrna">
    <property type="protein sequence ID" value="QL93p0100_0410:mrna"/>
    <property type="gene ID" value="QL93p0100_0410"/>
</dbReference>
<accession>A0A7N2N619</accession>
<dbReference type="AlphaFoldDB" id="A0A7N2N619"/>
<proteinExistence type="predicted"/>
<keyword evidence="3" id="KW-1185">Reference proteome</keyword>
<reference evidence="2" key="1">
    <citation type="submission" date="2021-01" db="UniProtKB">
        <authorList>
            <consortium name="EnsemblPlants"/>
        </authorList>
    </citation>
    <scope>IDENTIFICATION</scope>
</reference>
<feature type="chain" id="PRO_5029492475" evidence="1">
    <location>
        <begin position="25"/>
        <end position="98"/>
    </location>
</feature>
<sequence>MAGRPNTSLLFLVSLLLLITFSDIAEIASQSVPIVARQLHTRSHACFSALSAAQSASVFLLALRATSKFALATITGRPRKEDPSALEILLYDSNSIIG</sequence>